<dbReference type="KEGG" id="rsq:Rsph17025_1353"/>
<evidence type="ECO:0000313" key="1">
    <source>
        <dbReference type="EMBL" id="ABP70250.1"/>
    </source>
</evidence>
<organism evidence="1">
    <name type="scientific">Cereibacter sphaeroides (strain ATCC 17025 / ATH 2.4.3)</name>
    <name type="common">Rhodobacter sphaeroides</name>
    <dbReference type="NCBI Taxonomy" id="349102"/>
    <lineage>
        <taxon>Bacteria</taxon>
        <taxon>Pseudomonadati</taxon>
        <taxon>Pseudomonadota</taxon>
        <taxon>Alphaproteobacteria</taxon>
        <taxon>Rhodobacterales</taxon>
        <taxon>Paracoccaceae</taxon>
        <taxon>Cereibacter</taxon>
    </lineage>
</organism>
<protein>
    <submittedName>
        <fullName evidence="1">Uncharacterized protein</fullName>
    </submittedName>
</protein>
<name>A4WS86_CERS5</name>
<dbReference type="eggNOG" id="ENOG50314F8">
    <property type="taxonomic scope" value="Bacteria"/>
</dbReference>
<gene>
    <name evidence="1" type="ordered locus">Rsph17025_1353</name>
</gene>
<sequence>MTAALVEMRAGMPPHTAFGDIRADATWWADLATPAELMEHFGAALRKLGRTALCLQHRKALMVEIWNALSAQDQEAFLRRVAPGGEARRSGEAS</sequence>
<accession>A4WS86</accession>
<dbReference type="HOGENOM" id="CLU_2384262_0_0_5"/>
<reference evidence="1" key="1">
    <citation type="submission" date="2007-04" db="EMBL/GenBank/DDBJ databases">
        <title>Complete sequence of chromosome of Rhodobacter sphaeroides ATCC 17025.</title>
        <authorList>
            <consortium name="US DOE Joint Genome Institute"/>
            <person name="Copeland A."/>
            <person name="Lucas S."/>
            <person name="Lapidus A."/>
            <person name="Barry K."/>
            <person name="Detter J.C."/>
            <person name="Glavina del Rio T."/>
            <person name="Hammon N."/>
            <person name="Israni S."/>
            <person name="Dalin E."/>
            <person name="Tice H."/>
            <person name="Pitluck S."/>
            <person name="Chertkov O."/>
            <person name="Brettin T."/>
            <person name="Bruce D."/>
            <person name="Han C."/>
            <person name="Schmutz J."/>
            <person name="Larimer F."/>
            <person name="Land M."/>
            <person name="Hauser L."/>
            <person name="Kyrpides N."/>
            <person name="Kim E."/>
            <person name="Richardson P."/>
            <person name="Mackenzie C."/>
            <person name="Choudhary M."/>
            <person name="Donohue T.J."/>
            <person name="Kaplan S."/>
        </authorList>
    </citation>
    <scope>NUCLEOTIDE SEQUENCE [LARGE SCALE GENOMIC DNA]</scope>
    <source>
        <strain evidence="1">ATCC 17025</strain>
    </source>
</reference>
<proteinExistence type="predicted"/>
<dbReference type="AlphaFoldDB" id="A4WS86"/>
<dbReference type="EMBL" id="CP000661">
    <property type="protein sequence ID" value="ABP70250.1"/>
    <property type="molecule type" value="Genomic_DNA"/>
</dbReference>
<dbReference type="BioCyc" id="RSPH349102:G1G8M-1391-MONOMER"/>